<dbReference type="EMBL" id="JAOUSF010000003">
    <property type="protein sequence ID" value="MCU9613630.1"/>
    <property type="molecule type" value="Genomic_DNA"/>
</dbReference>
<dbReference type="Pfam" id="PF13636">
    <property type="entry name" value="Methyltranf_PUA"/>
    <property type="match status" value="1"/>
</dbReference>
<dbReference type="GO" id="GO:0008173">
    <property type="term" value="F:RNA methyltransferase activity"/>
    <property type="evidence" value="ECO:0007669"/>
    <property type="project" value="InterPro"/>
</dbReference>
<dbReference type="InterPro" id="IPR049560">
    <property type="entry name" value="MeTrfase_RsmB-F_NOP2_cat"/>
</dbReference>
<evidence type="ECO:0000259" key="8">
    <source>
        <dbReference type="PROSITE" id="PS51686"/>
    </source>
</evidence>
<dbReference type="InterPro" id="IPR027391">
    <property type="entry name" value="Nol1_Nop2_Fmu_2"/>
</dbReference>
<dbReference type="InterPro" id="IPR001678">
    <property type="entry name" value="MeTrfase_RsmB-F_NOP2_dom"/>
</dbReference>
<evidence type="ECO:0000256" key="5">
    <source>
        <dbReference type="ARBA" id="ARBA00022691"/>
    </source>
</evidence>
<comment type="similarity">
    <text evidence="1 7">Belongs to the class I-like SAM-binding methyltransferase superfamily. RsmB/NOP family.</text>
</comment>
<dbReference type="CDD" id="cd21147">
    <property type="entry name" value="RsmF_methylt_CTD1"/>
    <property type="match status" value="1"/>
</dbReference>
<organism evidence="9 10">
    <name type="scientific">Perspicuibacillus lycopersici</name>
    <dbReference type="NCBI Taxonomy" id="1325689"/>
    <lineage>
        <taxon>Bacteria</taxon>
        <taxon>Bacillati</taxon>
        <taxon>Bacillota</taxon>
        <taxon>Bacilli</taxon>
        <taxon>Bacillales</taxon>
        <taxon>Bacillaceae</taxon>
        <taxon>Perspicuibacillus</taxon>
    </lineage>
</organism>
<dbReference type="PANTHER" id="PTHR22807:SF30">
    <property type="entry name" value="28S RRNA (CYTOSINE(4447)-C(5))-METHYLTRANSFERASE-RELATED"/>
    <property type="match status" value="1"/>
</dbReference>
<dbReference type="AlphaFoldDB" id="A0AAE3LMI6"/>
<sequence length="460" mass="52720">MTQLPLEFIEKMKHLLAEEADAFFDAFSEARVAGLRINPLKIKTEQWENISPFPLEKIPFVANGYYYNYTNTEPGKHPYHAAGVYYIQEPSAMFVASLLDAKPGEKILDLCAAPGGKSTQIGAAMENKGILISNEIHPKRAKVLSENIERFGISNAIVTNETPQRLAQHFNHYFDKILVDAPCSGEGMFRKDPEATKYWNEDHVLTCQRLQKEVLQEAYSMLKENGILVYSTCTFSPEENEQIVEWFLTEYPDMELLPIEKSAGIEDAIPEWTKSNITDIKKCARLWPHKMKGEGHFAAKLRKRSSLEPKKTKTKEMIINIRQNELKEFIAFQQTILQNPLFSNLALFGNVLHSLPDHCPDLKGLKILRAGLHLGEMKKNRFEPNHAFALSLHLNEVKQFLQLTTDKQYWLRYLKGETLKGTEKYKGWVLVTIDDFPLGWGKEVDAIVKNFYPKGLRILM</sequence>
<feature type="domain" description="SAM-dependent MTase RsmB/NOP-type" evidence="8">
    <location>
        <begin position="23"/>
        <end position="304"/>
    </location>
</feature>
<protein>
    <submittedName>
        <fullName evidence="9">RsmF rRNA methyltransferase first C-terminal domain-containing protein</fullName>
    </submittedName>
</protein>
<dbReference type="InterPro" id="IPR011023">
    <property type="entry name" value="Nop2p"/>
</dbReference>
<dbReference type="NCBIfam" id="TIGR00446">
    <property type="entry name" value="nop2p"/>
    <property type="match status" value="1"/>
</dbReference>
<dbReference type="InterPro" id="IPR029063">
    <property type="entry name" value="SAM-dependent_MTases_sf"/>
</dbReference>
<dbReference type="InterPro" id="IPR031341">
    <property type="entry name" value="Methyltr_RsmF_N"/>
</dbReference>
<name>A0AAE3LMI6_9BACI</name>
<dbReference type="PANTHER" id="PTHR22807">
    <property type="entry name" value="NOP2 YEAST -RELATED NOL1/NOP2/FMU SUN DOMAIN-CONTAINING"/>
    <property type="match status" value="1"/>
</dbReference>
<keyword evidence="10" id="KW-1185">Reference proteome</keyword>
<proteinExistence type="inferred from homology"/>
<dbReference type="PROSITE" id="PS51686">
    <property type="entry name" value="SAM_MT_RSMB_NOP"/>
    <property type="match status" value="1"/>
</dbReference>
<dbReference type="InterPro" id="IPR023267">
    <property type="entry name" value="RCMT"/>
</dbReference>
<evidence type="ECO:0000313" key="10">
    <source>
        <dbReference type="Proteomes" id="UP001209318"/>
    </source>
</evidence>
<comment type="caution">
    <text evidence="9">The sequence shown here is derived from an EMBL/GenBank/DDBJ whole genome shotgun (WGS) entry which is preliminary data.</text>
</comment>
<keyword evidence="3 7" id="KW-0489">Methyltransferase</keyword>
<feature type="active site" description="Nucleophile" evidence="7">
    <location>
        <position position="233"/>
    </location>
</feature>
<evidence type="ECO:0000313" key="9">
    <source>
        <dbReference type="EMBL" id="MCU9613630.1"/>
    </source>
</evidence>
<reference evidence="9" key="1">
    <citation type="submission" date="2022-10" db="EMBL/GenBank/DDBJ databases">
        <title>Description of Fervidibacillus gen. nov. in the family Fervidibacillaceae fam. nov. with two species, Fervidibacillus albus sp. nov., and Fervidibacillus halotolerans sp. nov., isolated from tidal flat sediments.</title>
        <authorList>
            <person name="Kwon K.K."/>
            <person name="Yang S.-H."/>
        </authorList>
    </citation>
    <scope>NUCLEOTIDE SEQUENCE</scope>
    <source>
        <strain evidence="9">JCM 19140</strain>
    </source>
</reference>
<gene>
    <name evidence="9" type="ORF">OEV98_08660</name>
</gene>
<dbReference type="SUPFAM" id="SSF53335">
    <property type="entry name" value="S-adenosyl-L-methionine-dependent methyltransferases"/>
    <property type="match status" value="1"/>
</dbReference>
<dbReference type="InterPro" id="IPR031340">
    <property type="entry name" value="RsmF_methylt_CI"/>
</dbReference>
<dbReference type="Pfam" id="PF01189">
    <property type="entry name" value="Methyltr_RsmB-F"/>
    <property type="match status" value="1"/>
</dbReference>
<dbReference type="InterPro" id="IPR018314">
    <property type="entry name" value="RsmB/NOL1/NOP2-like_CS"/>
</dbReference>
<feature type="binding site" evidence="7">
    <location>
        <position position="180"/>
    </location>
    <ligand>
        <name>S-adenosyl-L-methionine</name>
        <dbReference type="ChEBI" id="CHEBI:59789"/>
    </ligand>
</feature>
<evidence type="ECO:0000256" key="4">
    <source>
        <dbReference type="ARBA" id="ARBA00022679"/>
    </source>
</evidence>
<dbReference type="CDD" id="cd02440">
    <property type="entry name" value="AdoMet_MTases"/>
    <property type="match status" value="1"/>
</dbReference>
<dbReference type="GO" id="GO:0008757">
    <property type="term" value="F:S-adenosylmethionine-dependent methyltransferase activity"/>
    <property type="evidence" value="ECO:0007669"/>
    <property type="project" value="InterPro"/>
</dbReference>
<dbReference type="Gene3D" id="3.30.70.1170">
    <property type="entry name" value="Sun protein, domain 3"/>
    <property type="match status" value="1"/>
</dbReference>
<dbReference type="RefSeq" id="WP_263072868.1">
    <property type="nucleotide sequence ID" value="NZ_JAOUSF010000003.1"/>
</dbReference>
<dbReference type="Gene3D" id="2.30.130.60">
    <property type="match status" value="1"/>
</dbReference>
<comment type="caution">
    <text evidence="7">Lacks conserved residue(s) required for the propagation of feature annotation.</text>
</comment>
<dbReference type="PROSITE" id="PS01153">
    <property type="entry name" value="NOL1_NOP2_SUN"/>
    <property type="match status" value="1"/>
</dbReference>
<dbReference type="Proteomes" id="UP001209318">
    <property type="component" value="Unassembled WGS sequence"/>
</dbReference>
<dbReference type="Pfam" id="PF17126">
    <property type="entry name" value="RsmF_methylt_CI"/>
    <property type="match status" value="1"/>
</dbReference>
<feature type="binding site" evidence="7">
    <location>
        <begin position="111"/>
        <end position="117"/>
    </location>
    <ligand>
        <name>S-adenosyl-L-methionine</name>
        <dbReference type="ChEBI" id="CHEBI:59789"/>
    </ligand>
</feature>
<feature type="binding site" evidence="7">
    <location>
        <position position="135"/>
    </location>
    <ligand>
        <name>S-adenosyl-L-methionine</name>
        <dbReference type="ChEBI" id="CHEBI:59789"/>
    </ligand>
</feature>
<dbReference type="GO" id="GO:0001510">
    <property type="term" value="P:RNA methylation"/>
    <property type="evidence" value="ECO:0007669"/>
    <property type="project" value="InterPro"/>
</dbReference>
<evidence type="ECO:0000256" key="1">
    <source>
        <dbReference type="ARBA" id="ARBA00007494"/>
    </source>
</evidence>
<evidence type="ECO:0000256" key="7">
    <source>
        <dbReference type="PROSITE-ProRule" id="PRU01023"/>
    </source>
</evidence>
<accession>A0AAE3LMI6</accession>
<keyword evidence="5 7" id="KW-0949">S-adenosyl-L-methionine</keyword>
<dbReference type="Pfam" id="PF17125">
    <property type="entry name" value="Methyltr_RsmF_N"/>
    <property type="match status" value="1"/>
</dbReference>
<keyword evidence="6 7" id="KW-0694">RNA-binding</keyword>
<evidence type="ECO:0000256" key="2">
    <source>
        <dbReference type="ARBA" id="ARBA00022490"/>
    </source>
</evidence>
<dbReference type="PRINTS" id="PR02008">
    <property type="entry name" value="RCMTFAMILY"/>
</dbReference>
<evidence type="ECO:0000256" key="6">
    <source>
        <dbReference type="ARBA" id="ARBA00022884"/>
    </source>
</evidence>
<evidence type="ECO:0000256" key="3">
    <source>
        <dbReference type="ARBA" id="ARBA00022603"/>
    </source>
</evidence>
<dbReference type="GO" id="GO:0003723">
    <property type="term" value="F:RNA binding"/>
    <property type="evidence" value="ECO:0007669"/>
    <property type="project" value="UniProtKB-UniRule"/>
</dbReference>
<keyword evidence="2" id="KW-0963">Cytoplasm</keyword>
<keyword evidence="4 7" id="KW-0808">Transferase</keyword>
<dbReference type="Gene3D" id="3.40.50.150">
    <property type="entry name" value="Vaccinia Virus protein VP39"/>
    <property type="match status" value="1"/>
</dbReference>
<dbReference type="GO" id="GO:0006396">
    <property type="term" value="P:RNA processing"/>
    <property type="evidence" value="ECO:0007669"/>
    <property type="project" value="InterPro"/>
</dbReference>